<reference evidence="7" key="1">
    <citation type="submission" date="2022-11" db="EMBL/GenBank/DDBJ databases">
        <title>Robbsia betulipollinis sp. nov., isolated from pollen of birch (Betula pendula).</title>
        <authorList>
            <person name="Shi H."/>
            <person name="Ambika Manirajan B."/>
            <person name="Ratering S."/>
            <person name="Geissler-Plaum R."/>
            <person name="Schnell S."/>
        </authorList>
    </citation>
    <scope>NUCLEOTIDE SEQUENCE</scope>
    <source>
        <strain evidence="7">Bb-Pol-6</strain>
    </source>
</reference>
<evidence type="ECO:0000256" key="2">
    <source>
        <dbReference type="ARBA" id="ARBA00022691"/>
    </source>
</evidence>
<keyword evidence="2" id="KW-0949">S-adenosyl-L-methionine</keyword>
<proteinExistence type="predicted"/>
<evidence type="ECO:0000256" key="3">
    <source>
        <dbReference type="ARBA" id="ARBA00022723"/>
    </source>
</evidence>
<feature type="domain" description="Radical SAM core" evidence="6">
    <location>
        <begin position="10"/>
        <end position="115"/>
    </location>
</feature>
<evidence type="ECO:0000259" key="6">
    <source>
        <dbReference type="Pfam" id="PF04055"/>
    </source>
</evidence>
<keyword evidence="3" id="KW-0479">Metal-binding</keyword>
<keyword evidence="8" id="KW-1185">Reference proteome</keyword>
<dbReference type="Pfam" id="PF04055">
    <property type="entry name" value="Radical_SAM"/>
    <property type="match status" value="1"/>
</dbReference>
<dbReference type="Proteomes" id="UP001082899">
    <property type="component" value="Unassembled WGS sequence"/>
</dbReference>
<dbReference type="EMBL" id="JAPMXC010000001">
    <property type="protein sequence ID" value="MCY0386509.1"/>
    <property type="molecule type" value="Genomic_DNA"/>
</dbReference>
<organism evidence="7 8">
    <name type="scientific">Robbsia betulipollinis</name>
    <dbReference type="NCBI Taxonomy" id="2981849"/>
    <lineage>
        <taxon>Bacteria</taxon>
        <taxon>Pseudomonadati</taxon>
        <taxon>Pseudomonadota</taxon>
        <taxon>Betaproteobacteria</taxon>
        <taxon>Burkholderiales</taxon>
        <taxon>Burkholderiaceae</taxon>
        <taxon>Robbsia</taxon>
    </lineage>
</organism>
<accession>A0ABT3ZIZ7</accession>
<dbReference type="PANTHER" id="PTHR11228:SF34">
    <property type="entry name" value="TUNGSTEN-CONTAINING ALDEHYDE FERREDOXIN OXIDOREDUCTASE COFACTOR MODIFYING PROTEIN"/>
    <property type="match status" value="1"/>
</dbReference>
<dbReference type="InterPro" id="IPR058240">
    <property type="entry name" value="rSAM_sf"/>
</dbReference>
<dbReference type="SUPFAM" id="SSF102114">
    <property type="entry name" value="Radical SAM enzymes"/>
    <property type="match status" value="1"/>
</dbReference>
<dbReference type="PANTHER" id="PTHR11228">
    <property type="entry name" value="RADICAL SAM DOMAIN PROTEIN"/>
    <property type="match status" value="1"/>
</dbReference>
<evidence type="ECO:0000256" key="5">
    <source>
        <dbReference type="ARBA" id="ARBA00023014"/>
    </source>
</evidence>
<dbReference type="InterPro" id="IPR013785">
    <property type="entry name" value="Aldolase_TIM"/>
</dbReference>
<evidence type="ECO:0000313" key="8">
    <source>
        <dbReference type="Proteomes" id="UP001082899"/>
    </source>
</evidence>
<dbReference type="InterPro" id="IPR007197">
    <property type="entry name" value="rSAM"/>
</dbReference>
<keyword evidence="5" id="KW-0411">Iron-sulfur</keyword>
<dbReference type="CDD" id="cd01335">
    <property type="entry name" value="Radical_SAM"/>
    <property type="match status" value="1"/>
</dbReference>
<name>A0ABT3ZIZ7_9BURK</name>
<evidence type="ECO:0000256" key="1">
    <source>
        <dbReference type="ARBA" id="ARBA00001966"/>
    </source>
</evidence>
<keyword evidence="4" id="KW-0408">Iron</keyword>
<comment type="caution">
    <text evidence="7">The sequence shown here is derived from an EMBL/GenBank/DDBJ whole genome shotgun (WGS) entry which is preliminary data.</text>
</comment>
<evidence type="ECO:0000313" key="7">
    <source>
        <dbReference type="EMBL" id="MCY0386509.1"/>
    </source>
</evidence>
<dbReference type="RefSeq" id="WP_267845955.1">
    <property type="nucleotide sequence ID" value="NZ_JAPMXC010000001.1"/>
</dbReference>
<protein>
    <submittedName>
        <fullName evidence="7">Radical SAM protein</fullName>
    </submittedName>
</protein>
<gene>
    <name evidence="7" type="ORF">OVY01_04490</name>
</gene>
<dbReference type="Gene3D" id="3.20.20.70">
    <property type="entry name" value="Aldolase class I"/>
    <property type="match status" value="1"/>
</dbReference>
<sequence length="126" mass="13607">MVDVSQFTVLTTNQCTAACGHCLMNSSPERRGRLSLDTISETITNLLEHGSPLRLVIFAGGEPTLLKSDLLDAIAFCASKGLETRMVTNASWAVTPKVAERMVESFREAGLAEINYRAVSTVKCNG</sequence>
<evidence type="ECO:0000256" key="4">
    <source>
        <dbReference type="ARBA" id="ARBA00023004"/>
    </source>
</evidence>
<dbReference type="InterPro" id="IPR050377">
    <property type="entry name" value="Radical_SAM_PqqE_MftC-like"/>
</dbReference>
<comment type="cofactor">
    <cofactor evidence="1">
        <name>[4Fe-4S] cluster</name>
        <dbReference type="ChEBI" id="CHEBI:49883"/>
    </cofactor>
</comment>
<dbReference type="SFLD" id="SFLDS00029">
    <property type="entry name" value="Radical_SAM"/>
    <property type="match status" value="1"/>
</dbReference>